<organism evidence="2">
    <name type="scientific">Heligmosomoides polygyrus</name>
    <name type="common">Parasitic roundworm</name>
    <dbReference type="NCBI Taxonomy" id="6339"/>
    <lineage>
        <taxon>Eukaryota</taxon>
        <taxon>Metazoa</taxon>
        <taxon>Ecdysozoa</taxon>
        <taxon>Nematoda</taxon>
        <taxon>Chromadorea</taxon>
        <taxon>Rhabditida</taxon>
        <taxon>Rhabditina</taxon>
        <taxon>Rhabditomorpha</taxon>
        <taxon>Strongyloidea</taxon>
        <taxon>Heligmosomidae</taxon>
        <taxon>Heligmosomoides</taxon>
    </lineage>
</organism>
<accession>A0A3P8EZC9</accession>
<evidence type="ECO:0000313" key="2">
    <source>
        <dbReference type="EMBL" id="VDP62321.1"/>
    </source>
</evidence>
<sequence length="139" mass="15359">MKTRTNYYFKKIPNVETFFPLLSGNKGPNIFEAVARAQAQRKGQEQAKAAEKVPGVDTLVRKVVMALKEDAQKKSPAPAGKKVQKPSPSSPPPVQKVAAKAKDKDSSKKKKQDKPKKSSPPKAKKEHKHEGKHKPGKKR</sequence>
<feature type="compositionally biased region" description="Basic residues" evidence="1">
    <location>
        <begin position="107"/>
        <end position="139"/>
    </location>
</feature>
<gene>
    <name evidence="2" type="ORF">HPBE_LOCUS27265</name>
</gene>
<dbReference type="AlphaFoldDB" id="A0A3P8EZC9"/>
<dbReference type="EMBL" id="UZAH01042761">
    <property type="protein sequence ID" value="VDP62321.1"/>
    <property type="molecule type" value="Genomic_DNA"/>
</dbReference>
<proteinExistence type="predicted"/>
<feature type="region of interest" description="Disordered" evidence="1">
    <location>
        <begin position="69"/>
        <end position="139"/>
    </location>
</feature>
<name>A0A3P8EZC9_HELPZ</name>
<reference evidence="2" key="1">
    <citation type="submission" date="2018-11" db="EMBL/GenBank/DDBJ databases">
        <authorList>
            <consortium name="Pathogen Informatics"/>
        </authorList>
    </citation>
    <scope>NUCLEOTIDE SEQUENCE [LARGE SCALE GENOMIC DNA]</scope>
</reference>
<protein>
    <submittedName>
        <fullName evidence="2">Uncharacterized protein</fullName>
    </submittedName>
</protein>
<evidence type="ECO:0000256" key="1">
    <source>
        <dbReference type="SAM" id="MobiDB-lite"/>
    </source>
</evidence>